<evidence type="ECO:0000313" key="2">
    <source>
        <dbReference type="EMBL" id="KHS48033.1"/>
    </source>
</evidence>
<organism evidence="2 3">
    <name type="scientific">Novosphingobium subterraneum</name>
    <dbReference type="NCBI Taxonomy" id="48936"/>
    <lineage>
        <taxon>Bacteria</taxon>
        <taxon>Pseudomonadati</taxon>
        <taxon>Pseudomonadota</taxon>
        <taxon>Alphaproteobacteria</taxon>
        <taxon>Sphingomonadales</taxon>
        <taxon>Sphingomonadaceae</taxon>
        <taxon>Novosphingobium</taxon>
    </lineage>
</organism>
<protein>
    <recommendedName>
        <fullName evidence="4">DUF3617 family protein</fullName>
    </recommendedName>
</protein>
<reference evidence="2 3" key="1">
    <citation type="submission" date="2014-10" db="EMBL/GenBank/DDBJ databases">
        <title>Draft genome sequence of Novosphingobium subterraneum DSM 12447.</title>
        <authorList>
            <person name="Gan H.M."/>
            <person name="Gan H.Y."/>
            <person name="Savka M.A."/>
        </authorList>
    </citation>
    <scope>NUCLEOTIDE SEQUENCE [LARGE SCALE GENOMIC DNA]</scope>
    <source>
        <strain evidence="2 3">DSM 12447</strain>
    </source>
</reference>
<keyword evidence="1" id="KW-0732">Signal</keyword>
<dbReference type="EMBL" id="JRVC01000005">
    <property type="protein sequence ID" value="KHS48033.1"/>
    <property type="molecule type" value="Genomic_DNA"/>
</dbReference>
<keyword evidence="3" id="KW-1185">Reference proteome</keyword>
<evidence type="ECO:0000256" key="1">
    <source>
        <dbReference type="SAM" id="SignalP"/>
    </source>
</evidence>
<dbReference type="RefSeq" id="WP_236727074.1">
    <property type="nucleotide sequence ID" value="NZ_JRVC01000005.1"/>
</dbReference>
<feature type="signal peptide" evidence="1">
    <location>
        <begin position="1"/>
        <end position="26"/>
    </location>
</feature>
<evidence type="ECO:0008006" key="4">
    <source>
        <dbReference type="Google" id="ProtNLM"/>
    </source>
</evidence>
<name>A0A0B8ZY66_9SPHN</name>
<proteinExistence type="predicted"/>
<dbReference type="PATRIC" id="fig|48936.3.peg.1222"/>
<sequence>MSSRLVPLRGLGRATVLSAIAAGAFAATSGVAQGPALAMLDRLEPGLWEVRARDESDTVQLCVDNGRKLIQVRHRGEACRRFVIDDAPNMVTVQYTCPAGGYGHTRVRFENPRLAQLETQGIDNGLPFNFVAEARRLGPCPR</sequence>
<dbReference type="STRING" id="48936.NJ75_01220"/>
<dbReference type="Proteomes" id="UP000031338">
    <property type="component" value="Unassembled WGS sequence"/>
</dbReference>
<evidence type="ECO:0000313" key="3">
    <source>
        <dbReference type="Proteomes" id="UP000031338"/>
    </source>
</evidence>
<gene>
    <name evidence="2" type="ORF">NJ75_01220</name>
</gene>
<comment type="caution">
    <text evidence="2">The sequence shown here is derived from an EMBL/GenBank/DDBJ whole genome shotgun (WGS) entry which is preliminary data.</text>
</comment>
<accession>A0A0B8ZY66</accession>
<feature type="chain" id="PRO_5002127946" description="DUF3617 family protein" evidence="1">
    <location>
        <begin position="27"/>
        <end position="142"/>
    </location>
</feature>
<dbReference type="AlphaFoldDB" id="A0A0B8ZY66"/>